<sequence>MVNQAAQTSDVTDADNEVSLDIEADINPVAAQQLKTLEDESIEQKTDATRRRLNRLKSTIKQITFKQFGRTAAAKHFKSALPDITAADPITTCQIATESKDVVFGSIFDLDEINTLYNSYSLKFAHNMYVLPGLKTVRINGYLLNETPAGTIRSSQQEGSRKRKIDDRQREGSDRSTILQAKVDALQRKLRKHYSDRRQVALHNEVRRLKKKWVTNRSRPLTAVEEAQNKATYNEIQQAKIRRNAMYEHIIDTKQRLSDARLKLYLIRNEVNPELIESRQQNTITRDSYKGIDKVENFRIDDGLLKPDTVTFSGTDNGLVTMTETVGMSLDRFEFHLKLYNHGKYLKFSFCIH</sequence>
<feature type="compositionally biased region" description="Basic and acidic residues" evidence="1">
    <location>
        <begin position="164"/>
        <end position="174"/>
    </location>
</feature>
<dbReference type="EMBL" id="PJQL01001036">
    <property type="protein sequence ID" value="RCH90995.1"/>
    <property type="molecule type" value="Genomic_DNA"/>
</dbReference>
<accession>A0A367JM71</accession>
<reference evidence="2 3" key="1">
    <citation type="journal article" date="2018" name="G3 (Bethesda)">
        <title>Phylogenetic and Phylogenomic Definition of Rhizopus Species.</title>
        <authorList>
            <person name="Gryganskyi A.P."/>
            <person name="Golan J."/>
            <person name="Dolatabadi S."/>
            <person name="Mondo S."/>
            <person name="Robb S."/>
            <person name="Idnurm A."/>
            <person name="Muszewska A."/>
            <person name="Steczkiewicz K."/>
            <person name="Masonjones S."/>
            <person name="Liao H.L."/>
            <person name="Gajdeczka M.T."/>
            <person name="Anike F."/>
            <person name="Vuek A."/>
            <person name="Anishchenko I.M."/>
            <person name="Voigt K."/>
            <person name="de Hoog G.S."/>
            <person name="Smith M.E."/>
            <person name="Heitman J."/>
            <person name="Vilgalys R."/>
            <person name="Stajich J.E."/>
        </authorList>
    </citation>
    <scope>NUCLEOTIDE SEQUENCE [LARGE SCALE GENOMIC DNA]</scope>
    <source>
        <strain evidence="2 3">CBS 357.93</strain>
    </source>
</reference>
<proteinExistence type="predicted"/>
<comment type="caution">
    <text evidence="2">The sequence shown here is derived from an EMBL/GenBank/DDBJ whole genome shotgun (WGS) entry which is preliminary data.</text>
</comment>
<dbReference type="STRING" id="86630.A0A367JM71"/>
<protein>
    <submittedName>
        <fullName evidence="2">Uncharacterized protein</fullName>
    </submittedName>
</protein>
<organism evidence="2 3">
    <name type="scientific">Rhizopus azygosporus</name>
    <name type="common">Rhizopus microsporus var. azygosporus</name>
    <dbReference type="NCBI Taxonomy" id="86630"/>
    <lineage>
        <taxon>Eukaryota</taxon>
        <taxon>Fungi</taxon>
        <taxon>Fungi incertae sedis</taxon>
        <taxon>Mucoromycota</taxon>
        <taxon>Mucoromycotina</taxon>
        <taxon>Mucoromycetes</taxon>
        <taxon>Mucorales</taxon>
        <taxon>Mucorineae</taxon>
        <taxon>Rhizopodaceae</taxon>
        <taxon>Rhizopus</taxon>
    </lineage>
</organism>
<gene>
    <name evidence="2" type="ORF">CU097_010982</name>
</gene>
<keyword evidence="3" id="KW-1185">Reference proteome</keyword>
<feature type="region of interest" description="Disordered" evidence="1">
    <location>
        <begin position="150"/>
        <end position="175"/>
    </location>
</feature>
<evidence type="ECO:0000313" key="3">
    <source>
        <dbReference type="Proteomes" id="UP000252139"/>
    </source>
</evidence>
<evidence type="ECO:0000313" key="2">
    <source>
        <dbReference type="EMBL" id="RCH90995.1"/>
    </source>
</evidence>
<evidence type="ECO:0000256" key="1">
    <source>
        <dbReference type="SAM" id="MobiDB-lite"/>
    </source>
</evidence>
<dbReference type="OrthoDB" id="2290295at2759"/>
<dbReference type="Proteomes" id="UP000252139">
    <property type="component" value="Unassembled WGS sequence"/>
</dbReference>
<dbReference type="AlphaFoldDB" id="A0A367JM71"/>
<name>A0A367JM71_RHIAZ</name>